<sequence>MLPPPPAPIQPSSSRSSKGPRSEQGTNVARRWAARTDVPSPPASPLPRGSIVHADGRPVRPSRGVYDGVRRLRAFATPGGRPFPSGRSSITSPAVILSGRSPTVKFAVVRCQLPPAWLATRPGAATASISCLQPAPSSAEAAAARRRLGNVPLRPTQNAGPREPSMARPAGPACRSPSPTCTMG</sequence>
<comment type="caution">
    <text evidence="2">The sequence shown here is derived from an EMBL/GenBank/DDBJ whole genome shotgun (WGS) entry which is preliminary data.</text>
</comment>
<evidence type="ECO:0000256" key="1">
    <source>
        <dbReference type="SAM" id="MobiDB-lite"/>
    </source>
</evidence>
<gene>
    <name evidence="2" type="ORF">PVAP13_8KG286701</name>
</gene>
<evidence type="ECO:0000313" key="2">
    <source>
        <dbReference type="EMBL" id="KAG2562721.1"/>
    </source>
</evidence>
<organism evidence="2 3">
    <name type="scientific">Panicum virgatum</name>
    <name type="common">Blackwell switchgrass</name>
    <dbReference type="NCBI Taxonomy" id="38727"/>
    <lineage>
        <taxon>Eukaryota</taxon>
        <taxon>Viridiplantae</taxon>
        <taxon>Streptophyta</taxon>
        <taxon>Embryophyta</taxon>
        <taxon>Tracheophyta</taxon>
        <taxon>Spermatophyta</taxon>
        <taxon>Magnoliopsida</taxon>
        <taxon>Liliopsida</taxon>
        <taxon>Poales</taxon>
        <taxon>Poaceae</taxon>
        <taxon>PACMAD clade</taxon>
        <taxon>Panicoideae</taxon>
        <taxon>Panicodae</taxon>
        <taxon>Paniceae</taxon>
        <taxon>Panicinae</taxon>
        <taxon>Panicum</taxon>
        <taxon>Panicum sect. Hiantes</taxon>
    </lineage>
</organism>
<protein>
    <submittedName>
        <fullName evidence="2">Uncharacterized protein</fullName>
    </submittedName>
</protein>
<keyword evidence="3" id="KW-1185">Reference proteome</keyword>
<dbReference type="EMBL" id="CM029051">
    <property type="protein sequence ID" value="KAG2562721.1"/>
    <property type="molecule type" value="Genomic_DNA"/>
</dbReference>
<feature type="region of interest" description="Disordered" evidence="1">
    <location>
        <begin position="1"/>
        <end position="64"/>
    </location>
</feature>
<feature type="compositionally biased region" description="Low complexity" evidence="1">
    <location>
        <begin position="10"/>
        <end position="19"/>
    </location>
</feature>
<dbReference type="AlphaFoldDB" id="A0A8T0PKH0"/>
<name>A0A8T0PKH0_PANVG</name>
<proteinExistence type="predicted"/>
<accession>A0A8T0PKH0</accession>
<evidence type="ECO:0000313" key="3">
    <source>
        <dbReference type="Proteomes" id="UP000823388"/>
    </source>
</evidence>
<feature type="region of interest" description="Disordered" evidence="1">
    <location>
        <begin position="149"/>
        <end position="184"/>
    </location>
</feature>
<reference evidence="2" key="1">
    <citation type="submission" date="2020-05" db="EMBL/GenBank/DDBJ databases">
        <title>WGS assembly of Panicum virgatum.</title>
        <authorList>
            <person name="Lovell J.T."/>
            <person name="Jenkins J."/>
            <person name="Shu S."/>
            <person name="Juenger T.E."/>
            <person name="Schmutz J."/>
        </authorList>
    </citation>
    <scope>NUCLEOTIDE SEQUENCE</scope>
    <source>
        <strain evidence="2">AP13</strain>
    </source>
</reference>
<dbReference type="Proteomes" id="UP000823388">
    <property type="component" value="Chromosome 8K"/>
</dbReference>